<dbReference type="AlphaFoldDB" id="A0A1I7TFG1"/>
<dbReference type="GO" id="GO:0005737">
    <property type="term" value="C:cytoplasm"/>
    <property type="evidence" value="ECO:0007669"/>
    <property type="project" value="TreeGrafter"/>
</dbReference>
<dbReference type="PANTHER" id="PTHR12289:SF69">
    <property type="entry name" value="CADMIUM RESPONSIVE"/>
    <property type="match status" value="1"/>
</dbReference>
<evidence type="ECO:0000313" key="6">
    <source>
        <dbReference type="WBParaSite" id="Csp11.Scaffold600.g5410.t2"/>
    </source>
</evidence>
<name>A0A1I7TFG1_9PELO</name>
<dbReference type="InterPro" id="IPR050931">
    <property type="entry name" value="Mito_Protein_Transport_Metaxin"/>
</dbReference>
<dbReference type="Proteomes" id="UP000095282">
    <property type="component" value="Unplaced"/>
</dbReference>
<dbReference type="SFLD" id="SFLDS00019">
    <property type="entry name" value="Glutathione_Transferase_(cytos"/>
    <property type="match status" value="1"/>
</dbReference>
<keyword evidence="5" id="KW-1185">Reference proteome</keyword>
<evidence type="ECO:0000256" key="1">
    <source>
        <dbReference type="ARBA" id="ARBA00006475"/>
    </source>
</evidence>
<dbReference type="InterPro" id="IPR012336">
    <property type="entry name" value="Thioredoxin-like_fold"/>
</dbReference>
<reference evidence="6" key="1">
    <citation type="submission" date="2016-11" db="UniProtKB">
        <authorList>
            <consortium name="WormBaseParasite"/>
        </authorList>
    </citation>
    <scope>IDENTIFICATION</scope>
</reference>
<dbReference type="InterPro" id="IPR026928">
    <property type="entry name" value="FAX/IsoI-like"/>
</dbReference>
<evidence type="ECO:0000259" key="4">
    <source>
        <dbReference type="Pfam" id="PF17172"/>
    </source>
</evidence>
<feature type="domain" description="Thioredoxin-like fold" evidence="4">
    <location>
        <begin position="84"/>
        <end position="174"/>
    </location>
</feature>
<protein>
    <submittedName>
        <fullName evidence="6">Glutathione S-transferase</fullName>
    </submittedName>
</protein>
<dbReference type="Pfam" id="PF17172">
    <property type="entry name" value="GST_N_4"/>
    <property type="match status" value="1"/>
</dbReference>
<dbReference type="SFLD" id="SFLDG01180">
    <property type="entry name" value="SUF1"/>
    <property type="match status" value="1"/>
</dbReference>
<dbReference type="Gene3D" id="1.20.1050.10">
    <property type="match status" value="1"/>
</dbReference>
<dbReference type="SFLD" id="SFLDG01200">
    <property type="entry name" value="SUF1.1"/>
    <property type="match status" value="1"/>
</dbReference>
<dbReference type="CDD" id="cd03193">
    <property type="entry name" value="GST_C_Metaxin"/>
    <property type="match status" value="1"/>
</dbReference>
<feature type="transmembrane region" description="Helical" evidence="2">
    <location>
        <begin position="20"/>
        <end position="43"/>
    </location>
</feature>
<dbReference type="InterPro" id="IPR040079">
    <property type="entry name" value="Glutathione_S-Trfase"/>
</dbReference>
<dbReference type="PANTHER" id="PTHR12289">
    <property type="entry name" value="METAXIN RELATED"/>
    <property type="match status" value="1"/>
</dbReference>
<dbReference type="CDD" id="cd03080">
    <property type="entry name" value="GST_N_Metaxin_like"/>
    <property type="match status" value="1"/>
</dbReference>
<feature type="domain" description="Metaxin glutathione S-transferase" evidence="3">
    <location>
        <begin position="228"/>
        <end position="289"/>
    </location>
</feature>
<sequence length="300" mass="35435">MLTFFHFFKAYRCFKFMKFLVRMLCSCPVTTTLIVGVIGYFIYKKVFRVPTIRPKPEAYKKDFKKDVVYLYQFKRTRKCPNLSPFCMKVEVFCRAYQIPYEICDDKRRWSRNGALPFIELNGEHIADSDLIEMRLRKHFNVPSLPPLQEAQSVAITRLADAHLFNILIRYKIRGDEFYMILMKIVKVPNFLYPIVLPLIRGVFGRKVYKKSTMAIGNFEDHELEEVLHRDLKSIQDTLGDQKFLFGDKVTAADASVFGHLASVIYPFRCQINDVLEKDFPKLLEYLERIRQEIYPNDFTI</sequence>
<proteinExistence type="inferred from homology"/>
<dbReference type="SUPFAM" id="SSF47616">
    <property type="entry name" value="GST C-terminal domain-like"/>
    <property type="match status" value="1"/>
</dbReference>
<evidence type="ECO:0000313" key="5">
    <source>
        <dbReference type="Proteomes" id="UP000095282"/>
    </source>
</evidence>
<dbReference type="InterPro" id="IPR036249">
    <property type="entry name" value="Thioredoxin-like_sf"/>
</dbReference>
<dbReference type="FunFam" id="1.20.1050.10:FF:000115">
    <property type="entry name" value="CaDmium Responsive"/>
    <property type="match status" value="1"/>
</dbReference>
<dbReference type="SUPFAM" id="SSF52833">
    <property type="entry name" value="Thioredoxin-like"/>
    <property type="match status" value="1"/>
</dbReference>
<keyword evidence="2" id="KW-0812">Transmembrane</keyword>
<dbReference type="Pfam" id="PF17171">
    <property type="entry name" value="GST_C_6"/>
    <property type="match status" value="1"/>
</dbReference>
<comment type="similarity">
    <text evidence="1">Belongs to the FAX family.</text>
</comment>
<dbReference type="InterPro" id="IPR033468">
    <property type="entry name" value="Metaxin_GST"/>
</dbReference>
<dbReference type="WBParaSite" id="Csp11.Scaffold600.g5410.t2">
    <property type="protein sequence ID" value="Csp11.Scaffold600.g5410.t2"/>
    <property type="gene ID" value="Csp11.Scaffold600.g5410"/>
</dbReference>
<keyword evidence="2" id="KW-0472">Membrane</keyword>
<keyword evidence="2" id="KW-1133">Transmembrane helix</keyword>
<dbReference type="STRING" id="1561998.A0A1I7TFG1"/>
<organism evidence="5 6">
    <name type="scientific">Caenorhabditis tropicalis</name>
    <dbReference type="NCBI Taxonomy" id="1561998"/>
    <lineage>
        <taxon>Eukaryota</taxon>
        <taxon>Metazoa</taxon>
        <taxon>Ecdysozoa</taxon>
        <taxon>Nematoda</taxon>
        <taxon>Chromadorea</taxon>
        <taxon>Rhabditida</taxon>
        <taxon>Rhabditina</taxon>
        <taxon>Rhabditomorpha</taxon>
        <taxon>Rhabditoidea</taxon>
        <taxon>Rhabditidae</taxon>
        <taxon>Peloderinae</taxon>
        <taxon>Caenorhabditis</taxon>
    </lineage>
</organism>
<accession>A0A1I7TFG1</accession>
<evidence type="ECO:0000256" key="2">
    <source>
        <dbReference type="SAM" id="Phobius"/>
    </source>
</evidence>
<evidence type="ECO:0000259" key="3">
    <source>
        <dbReference type="Pfam" id="PF17171"/>
    </source>
</evidence>
<dbReference type="InterPro" id="IPR036282">
    <property type="entry name" value="Glutathione-S-Trfase_C_sf"/>
</dbReference>